<evidence type="ECO:0000313" key="2">
    <source>
        <dbReference type="Proteomes" id="UP001329430"/>
    </source>
</evidence>
<proteinExistence type="predicted"/>
<reference evidence="1 2" key="1">
    <citation type="journal article" date="2024" name="Insects">
        <title>An Improved Chromosome-Level Genome Assembly of the Firefly Pyrocoelia pectoralis.</title>
        <authorList>
            <person name="Fu X."/>
            <person name="Meyer-Rochow V.B."/>
            <person name="Ballantyne L."/>
            <person name="Zhu X."/>
        </authorList>
    </citation>
    <scope>NUCLEOTIDE SEQUENCE [LARGE SCALE GENOMIC DNA]</scope>
    <source>
        <strain evidence="1">XCY_ONT2</strain>
    </source>
</reference>
<protein>
    <recommendedName>
        <fullName evidence="3">Reverse transcriptase domain-containing protein</fullName>
    </recommendedName>
</protein>
<name>A0AAN7VE91_9COLE</name>
<dbReference type="PANTHER" id="PTHR21301:SF10">
    <property type="entry name" value="REVERSE TRANSCRIPTASE DOMAIN-CONTAINING PROTEIN"/>
    <property type="match status" value="1"/>
</dbReference>
<keyword evidence="2" id="KW-1185">Reference proteome</keyword>
<evidence type="ECO:0008006" key="3">
    <source>
        <dbReference type="Google" id="ProtNLM"/>
    </source>
</evidence>
<dbReference type="Proteomes" id="UP001329430">
    <property type="component" value="Chromosome 4"/>
</dbReference>
<comment type="caution">
    <text evidence="1">The sequence shown here is derived from an EMBL/GenBank/DDBJ whole genome shotgun (WGS) entry which is preliminary data.</text>
</comment>
<organism evidence="1 2">
    <name type="scientific">Pyrocoelia pectoralis</name>
    <dbReference type="NCBI Taxonomy" id="417401"/>
    <lineage>
        <taxon>Eukaryota</taxon>
        <taxon>Metazoa</taxon>
        <taxon>Ecdysozoa</taxon>
        <taxon>Arthropoda</taxon>
        <taxon>Hexapoda</taxon>
        <taxon>Insecta</taxon>
        <taxon>Pterygota</taxon>
        <taxon>Neoptera</taxon>
        <taxon>Endopterygota</taxon>
        <taxon>Coleoptera</taxon>
        <taxon>Polyphaga</taxon>
        <taxon>Elateriformia</taxon>
        <taxon>Elateroidea</taxon>
        <taxon>Lampyridae</taxon>
        <taxon>Lampyrinae</taxon>
        <taxon>Pyrocoelia</taxon>
    </lineage>
</organism>
<gene>
    <name evidence="1" type="ORF">RI129_006493</name>
</gene>
<dbReference type="AlphaFoldDB" id="A0AAN7VE91"/>
<evidence type="ECO:0000313" key="1">
    <source>
        <dbReference type="EMBL" id="KAK5645193.1"/>
    </source>
</evidence>
<accession>A0AAN7VE91</accession>
<dbReference type="PANTHER" id="PTHR21301">
    <property type="entry name" value="REVERSE TRANSCRIPTASE"/>
    <property type="match status" value="1"/>
</dbReference>
<sequence length="161" mass="18212">MVILNKSDYIAKVEDFINSPGFIKLNSNPTNNFNIKVRHLVFSYRDILSSFNTNYKSILVMNPRPPLLYGLPKIHKPNVPIRPVVSFLNTPASKLTSWLNNLLKTHITLSPNLAIKNSLDLTTKLNSITLPKEFSMVSFDVTNLFPSIPPPTVQKNVSEMF</sequence>
<dbReference type="EMBL" id="JAVRBK010000004">
    <property type="protein sequence ID" value="KAK5645193.1"/>
    <property type="molecule type" value="Genomic_DNA"/>
</dbReference>